<evidence type="ECO:0000259" key="2">
    <source>
        <dbReference type="Pfam" id="PF04773"/>
    </source>
</evidence>
<keyword evidence="1" id="KW-0812">Transmembrane</keyword>
<reference evidence="4 5" key="1">
    <citation type="submission" date="2020-04" db="EMBL/GenBank/DDBJ databases">
        <title>Chitinophaga sp. G-6-1-13 sp. nov., isolated from soil.</title>
        <authorList>
            <person name="Dahal R.H."/>
            <person name="Chaudhary D.K."/>
        </authorList>
    </citation>
    <scope>NUCLEOTIDE SEQUENCE [LARGE SCALE GENOMIC DNA]</scope>
    <source>
        <strain evidence="4 5">G-6-1-13</strain>
    </source>
</reference>
<evidence type="ECO:0000256" key="1">
    <source>
        <dbReference type="SAM" id="Phobius"/>
    </source>
</evidence>
<keyword evidence="1" id="KW-1133">Transmembrane helix</keyword>
<accession>A0A848GYJ8</accession>
<dbReference type="Pfam" id="PF16344">
    <property type="entry name" value="FecR_C"/>
    <property type="match status" value="1"/>
</dbReference>
<feature type="domain" description="FecR protein" evidence="2">
    <location>
        <begin position="189"/>
        <end position="284"/>
    </location>
</feature>
<dbReference type="Gene3D" id="2.60.120.1440">
    <property type="match status" value="1"/>
</dbReference>
<evidence type="ECO:0000313" key="4">
    <source>
        <dbReference type="EMBL" id="NML40708.1"/>
    </source>
</evidence>
<dbReference type="AlphaFoldDB" id="A0A848GYJ8"/>
<dbReference type="PANTHER" id="PTHR30273">
    <property type="entry name" value="PERIPLASMIC SIGNAL SENSOR AND SIGMA FACTOR ACTIVATOR FECR-RELATED"/>
    <property type="match status" value="1"/>
</dbReference>
<comment type="caution">
    <text evidence="4">The sequence shown here is derived from an EMBL/GenBank/DDBJ whole genome shotgun (WGS) entry which is preliminary data.</text>
</comment>
<keyword evidence="1" id="KW-0472">Membrane</keyword>
<dbReference type="InterPro" id="IPR006860">
    <property type="entry name" value="FecR"/>
</dbReference>
<dbReference type="GO" id="GO:0016989">
    <property type="term" value="F:sigma factor antagonist activity"/>
    <property type="evidence" value="ECO:0007669"/>
    <property type="project" value="TreeGrafter"/>
</dbReference>
<dbReference type="Gene3D" id="3.55.50.30">
    <property type="match status" value="1"/>
</dbReference>
<dbReference type="InterPro" id="IPR032508">
    <property type="entry name" value="FecR_C"/>
</dbReference>
<feature type="transmembrane region" description="Helical" evidence="1">
    <location>
        <begin position="100"/>
        <end position="119"/>
    </location>
</feature>
<dbReference type="Pfam" id="PF04773">
    <property type="entry name" value="FecR"/>
    <property type="match status" value="1"/>
</dbReference>
<proteinExistence type="predicted"/>
<evidence type="ECO:0000259" key="3">
    <source>
        <dbReference type="Pfam" id="PF16344"/>
    </source>
</evidence>
<protein>
    <submittedName>
        <fullName evidence="4">DUF4974 domain-containing protein</fullName>
    </submittedName>
</protein>
<dbReference type="Proteomes" id="UP000583266">
    <property type="component" value="Unassembled WGS sequence"/>
</dbReference>
<keyword evidence="5" id="KW-1185">Reference proteome</keyword>
<name>A0A848GYJ8_9BACT</name>
<dbReference type="PANTHER" id="PTHR30273:SF2">
    <property type="entry name" value="PROTEIN FECR"/>
    <property type="match status" value="1"/>
</dbReference>
<gene>
    <name evidence="4" type="ORF">HHL17_26155</name>
</gene>
<sequence>MYKSGTYYKDLLSRFIRNEITPGEVEELFAFIERAPQEYKELLDQEDIMALTAEVAHDSPIVFSDQDVNSVREQLLLHAGMQGYKAKPVAHRVRFLHRGWVRYAAAIILIAGIATAIVVSDHRQHTGPGTVSVNEGNVHDILPGADKAVLTLDDQQIDLASDKTGIAVGEAITYTDGEKLSVAGKRLMLTTPNGGQYQLILPDGSKAWLNAASSISFPSAFDGGKRQIKITGEVYLEVSKDKSRPFLVDVDGKSLVEVLGTRFNINSYVNEGTIKTTVFEGSVRVGANGSSLSGEQGDDVAGTGKVVLKPGQQAIVAVALPADRQPKTSVTDGPDKIAVLSDVDLSQTLAWKNGMFSFNNADIQTVMRQLERWYDIKVRYEGKDSGITIDGKMYRNVSLSSVLEFLRESGVRFRMENKTLIIL</sequence>
<evidence type="ECO:0000313" key="5">
    <source>
        <dbReference type="Proteomes" id="UP000583266"/>
    </source>
</evidence>
<organism evidence="4 5">
    <name type="scientific">Chitinophaga fulva</name>
    <dbReference type="NCBI Taxonomy" id="2728842"/>
    <lineage>
        <taxon>Bacteria</taxon>
        <taxon>Pseudomonadati</taxon>
        <taxon>Bacteroidota</taxon>
        <taxon>Chitinophagia</taxon>
        <taxon>Chitinophagales</taxon>
        <taxon>Chitinophagaceae</taxon>
        <taxon>Chitinophaga</taxon>
    </lineage>
</organism>
<feature type="domain" description="Protein FecR C-terminal" evidence="3">
    <location>
        <begin position="356"/>
        <end position="422"/>
    </location>
</feature>
<dbReference type="RefSeq" id="WP_169227792.1">
    <property type="nucleotide sequence ID" value="NZ_JABBGC010000003.1"/>
</dbReference>
<dbReference type="EMBL" id="JABBGC010000003">
    <property type="protein sequence ID" value="NML40708.1"/>
    <property type="molecule type" value="Genomic_DNA"/>
</dbReference>
<dbReference type="InterPro" id="IPR012373">
    <property type="entry name" value="Ferrdict_sens_TM"/>
</dbReference>